<evidence type="ECO:0000313" key="3">
    <source>
        <dbReference type="Proteomes" id="UP000732378"/>
    </source>
</evidence>
<dbReference type="Proteomes" id="UP000732378">
    <property type="component" value="Unassembled WGS sequence"/>
</dbReference>
<reference evidence="2 3" key="1">
    <citation type="submission" date="2021-01" db="EMBL/GenBank/DDBJ databases">
        <title>Sequencing the genomes of 1000 actinobacteria strains.</title>
        <authorList>
            <person name="Klenk H.-P."/>
        </authorList>
    </citation>
    <scope>NUCLEOTIDE SEQUENCE [LARGE SCALE GENOMIC DNA]</scope>
    <source>
        <strain evidence="2 3">DSM 18239</strain>
    </source>
</reference>
<gene>
    <name evidence="2" type="ORF">JOE61_003363</name>
</gene>
<evidence type="ECO:0000256" key="1">
    <source>
        <dbReference type="SAM" id="Phobius"/>
    </source>
</evidence>
<feature type="transmembrane region" description="Helical" evidence="1">
    <location>
        <begin position="209"/>
        <end position="228"/>
    </location>
</feature>
<feature type="transmembrane region" description="Helical" evidence="1">
    <location>
        <begin position="28"/>
        <end position="47"/>
    </location>
</feature>
<feature type="transmembrane region" description="Helical" evidence="1">
    <location>
        <begin position="59"/>
        <end position="79"/>
    </location>
</feature>
<feature type="transmembrane region" description="Helical" evidence="1">
    <location>
        <begin position="131"/>
        <end position="148"/>
    </location>
</feature>
<feature type="transmembrane region" description="Helical" evidence="1">
    <location>
        <begin position="295"/>
        <end position="319"/>
    </location>
</feature>
<evidence type="ECO:0000313" key="2">
    <source>
        <dbReference type="EMBL" id="MBM7509549.1"/>
    </source>
</evidence>
<keyword evidence="1" id="KW-0812">Transmembrane</keyword>
<keyword evidence="3" id="KW-1185">Reference proteome</keyword>
<dbReference type="EMBL" id="JAFBBZ010000001">
    <property type="protein sequence ID" value="MBM7509549.1"/>
    <property type="molecule type" value="Genomic_DNA"/>
</dbReference>
<feature type="transmembrane region" description="Helical" evidence="1">
    <location>
        <begin position="240"/>
        <end position="256"/>
    </location>
</feature>
<protein>
    <submittedName>
        <fullName evidence="2">Uncharacterized protein</fullName>
    </submittedName>
</protein>
<feature type="transmembrane region" description="Helical" evidence="1">
    <location>
        <begin position="262"/>
        <end position="283"/>
    </location>
</feature>
<keyword evidence="1" id="KW-0472">Membrane</keyword>
<dbReference type="RefSeq" id="WP_193671172.1">
    <property type="nucleotide sequence ID" value="NZ_JACDTV010000030.1"/>
</dbReference>
<sequence length="370" mass="38618">MASTPRSTRAQSAGRVAVESRASRRQDAVTVAIGLWLIGGLFSDGWAHHNVPELEGFFTLWHGVLYFGLLLAGTWFAWLGRGGGRRWYRRVPAGYGWGVVGIGVFAAGGLADMAWHLAFGVEAGIDALLSPSHLVLFTGGLLILTSAVRSRWGAGDIASPVAMGALALVTALVSFFLLYVSEFTAHAPTIAVRALPEGHPEHTASELPATAGLGGFLITTALLVMPLVWTWQRGRAPRGLLTMLVALTSWLAAAVVDFDRAAVFGAAGATLGAIVGEFALDWLENRRLPRRLRVPVLAAAAIVPTWTAHMASLAVGVGLAWPVELWSGAVILSGLAAAALGGLAVSALPPPVNDAAARLQGPVRVADGQG</sequence>
<name>A0ABS2MEC8_9ACTN</name>
<accession>A0ABS2MEC8</accession>
<organism evidence="2 3">
    <name type="scientific">Nocardioides salarius</name>
    <dbReference type="NCBI Taxonomy" id="374513"/>
    <lineage>
        <taxon>Bacteria</taxon>
        <taxon>Bacillati</taxon>
        <taxon>Actinomycetota</taxon>
        <taxon>Actinomycetes</taxon>
        <taxon>Propionibacteriales</taxon>
        <taxon>Nocardioidaceae</taxon>
        <taxon>Nocardioides</taxon>
    </lineage>
</organism>
<keyword evidence="1" id="KW-1133">Transmembrane helix</keyword>
<feature type="transmembrane region" description="Helical" evidence="1">
    <location>
        <begin position="325"/>
        <end position="348"/>
    </location>
</feature>
<feature type="transmembrane region" description="Helical" evidence="1">
    <location>
        <begin position="91"/>
        <end position="111"/>
    </location>
</feature>
<feature type="transmembrane region" description="Helical" evidence="1">
    <location>
        <begin position="160"/>
        <end position="180"/>
    </location>
</feature>
<comment type="caution">
    <text evidence="2">The sequence shown here is derived from an EMBL/GenBank/DDBJ whole genome shotgun (WGS) entry which is preliminary data.</text>
</comment>
<proteinExistence type="predicted"/>